<proteinExistence type="predicted"/>
<accession>A0AC61YE55</accession>
<organism evidence="1 2">
    <name type="scientific">Mesonia oceanica</name>
    <dbReference type="NCBI Taxonomy" id="2687242"/>
    <lineage>
        <taxon>Bacteria</taxon>
        <taxon>Pseudomonadati</taxon>
        <taxon>Bacteroidota</taxon>
        <taxon>Flavobacteriia</taxon>
        <taxon>Flavobacteriales</taxon>
        <taxon>Flavobacteriaceae</taxon>
        <taxon>Mesonia</taxon>
    </lineage>
</organism>
<keyword evidence="2" id="KW-1185">Reference proteome</keyword>
<comment type="caution">
    <text evidence="1">The sequence shown here is derived from an EMBL/GenBank/DDBJ whole genome shotgun (WGS) entry which is preliminary data.</text>
</comment>
<dbReference type="EC" id="2.7.13.3" evidence="1"/>
<protein>
    <submittedName>
        <fullName evidence="1">Aerobic respiration control sensor protein ArcB</fullName>
        <ecNumber evidence="1">2.7.13.3</ecNumber>
    </submittedName>
</protein>
<evidence type="ECO:0000313" key="2">
    <source>
        <dbReference type="Proteomes" id="UP000356253"/>
    </source>
</evidence>
<keyword evidence="1" id="KW-0808">Transferase</keyword>
<dbReference type="Proteomes" id="UP000356253">
    <property type="component" value="Unassembled WGS sequence"/>
</dbReference>
<name>A0AC61YE55_9FLAO</name>
<evidence type="ECO:0000313" key="1">
    <source>
        <dbReference type="EMBL" id="VVV02345.1"/>
    </source>
</evidence>
<sequence length="721" mass="81976">MQLTSIAQENKVSSDSLRFYLNKAYDYNTQADFVKSVQTGRKLLEKAYQQNDSAYIAEAYYLLGFNDETVQDYDGAKEKYLKALKIAENIKDSTLIIDIYNELGNLYSQNDKKFEESEKYYLKALELSKKLQRPTIYFYINLSWNYLERNLISKARDYIPYLRDYLKQETPELSEDNKIINIANIYFVLGWYEGKIGNTNLGLNYLDKAIEITTKNKLYEEASEAYKQKALLLKANGEQEKAYDSLEKHVEYYTKLLNKKTLEKLQSEQVKYEVNEYERALATSQKEKELAKSVAASKNKLNILFIVLLGILIISIFIIYKAYQNKKQLNKNLNESNAELIKAKKEAEIAVEVKASFISNISHELRTPLHGVVGITSLLLAEKNISESNKELLRSLKFSGDYLLGLISNVLLMSKIDNKKIKVKPEATNLNRLVENIKSAVKFSADQNEVMVNFAIDKNVPPKVILDGKMVSEILINLVENATKFAKGGQVNVMIKKVVSEEHIENLMLRFIVEDDGIGIPDDKKELIFQKFSQVVVSKNGMEGGSGIGLSIVKSLLLQLGSNIHLESEVGKGSTFYFDLQAKLPSKKDGVVIQSDQMIDKYNDKKILLVEDNAINKMVIEKFLSPYNFKVDTITDGKEGFKVIQEKDYDIVLLDINIPSMNGYELARKSRELGIKTPIIAVTASELSEIKDDVYAAGMDDILIKPFQKEKLIKKIGKHLG</sequence>
<reference evidence="1" key="1">
    <citation type="submission" date="2019-09" db="EMBL/GenBank/DDBJ databases">
        <authorList>
            <person name="Rodrigo-Torres L."/>
            <person name="Arahal R. D."/>
            <person name="Lucena T."/>
        </authorList>
    </citation>
    <scope>NUCLEOTIDE SEQUENCE</scope>
    <source>
        <strain evidence="1">ISS653</strain>
    </source>
</reference>
<dbReference type="EMBL" id="CABVMM010000018">
    <property type="protein sequence ID" value="VVV02345.1"/>
    <property type="molecule type" value="Genomic_DNA"/>
</dbReference>
<gene>
    <name evidence="1" type="primary">arcB_3</name>
    <name evidence="1" type="ORF">FVB9532_03644</name>
</gene>